<dbReference type="KEGG" id="hav:AT03_04030"/>
<dbReference type="OrthoDB" id="9087497at2"/>
<dbReference type="PATRIC" id="fig|1453496.5.peg.802"/>
<dbReference type="PANTHER" id="PTHR31438:SF1">
    <property type="entry name" value="LYSINE N-ACYLTRANSFERASE C17G9.06C-RELATED"/>
    <property type="match status" value="1"/>
</dbReference>
<gene>
    <name evidence="3" type="ORF">AT03_04030</name>
</gene>
<reference evidence="3 4" key="1">
    <citation type="journal article" date="2014" name="Gut Pathog.">
        <title>Gene clusters of Hafnia alvei strain FB1 important in survival and pathogenesis: a draft genome perspective.</title>
        <authorList>
            <person name="Tan J.Y."/>
            <person name="Yin W.F."/>
            <person name="Chan K.G."/>
        </authorList>
    </citation>
    <scope>NUCLEOTIDE SEQUENCE [LARGE SCALE GENOMIC DNA]</scope>
    <source>
        <strain evidence="3 4">FB1</strain>
    </source>
</reference>
<dbReference type="GO" id="GO:0019290">
    <property type="term" value="P:siderophore biosynthetic process"/>
    <property type="evidence" value="ECO:0007669"/>
    <property type="project" value="InterPro"/>
</dbReference>
<dbReference type="RefSeq" id="WP_025799052.1">
    <property type="nucleotide sequence ID" value="NZ_CP009706.1"/>
</dbReference>
<dbReference type="HOGENOM" id="CLU_039848_5_1_6"/>
<name>A0A097QYU2_HAFAL</name>
<keyword evidence="4" id="KW-1185">Reference proteome</keyword>
<dbReference type="eggNOG" id="COG4264">
    <property type="taxonomic scope" value="Bacteria"/>
</dbReference>
<dbReference type="GeneID" id="56890388"/>
<protein>
    <submittedName>
        <fullName evidence="3">Siderophore biosynthesis protein</fullName>
    </submittedName>
</protein>
<accession>A0A097QYU2</accession>
<dbReference type="SMART" id="SM01006">
    <property type="entry name" value="AlcB"/>
    <property type="match status" value="1"/>
</dbReference>
<evidence type="ECO:0000313" key="3">
    <source>
        <dbReference type="EMBL" id="AIU71648.1"/>
    </source>
</evidence>
<proteinExistence type="predicted"/>
<dbReference type="InterPro" id="IPR016181">
    <property type="entry name" value="Acyl_CoA_acyltransferase"/>
</dbReference>
<dbReference type="Gene3D" id="3.40.630.30">
    <property type="match status" value="1"/>
</dbReference>
<organism evidence="3 4">
    <name type="scientific">Hafnia alvei FB1</name>
    <dbReference type="NCBI Taxonomy" id="1453496"/>
    <lineage>
        <taxon>Bacteria</taxon>
        <taxon>Pseudomonadati</taxon>
        <taxon>Pseudomonadota</taxon>
        <taxon>Gammaproteobacteria</taxon>
        <taxon>Enterobacterales</taxon>
        <taxon>Hafniaceae</taxon>
        <taxon>Hafnia</taxon>
    </lineage>
</organism>
<comment type="pathway">
    <text evidence="1">Siderophore biosynthesis.</text>
</comment>
<dbReference type="Pfam" id="PF13523">
    <property type="entry name" value="Acetyltransf_8"/>
    <property type="match status" value="1"/>
</dbReference>
<dbReference type="GO" id="GO:0016410">
    <property type="term" value="F:N-acyltransferase activity"/>
    <property type="evidence" value="ECO:0007669"/>
    <property type="project" value="TreeGrafter"/>
</dbReference>
<evidence type="ECO:0000256" key="1">
    <source>
        <dbReference type="ARBA" id="ARBA00004924"/>
    </source>
</evidence>
<dbReference type="AlphaFoldDB" id="A0A097QYU2"/>
<sequence length="200" mass="23129">MSYIFKHQVENVGDFALRPLDAVQDAELLHSWVSQPYARYWGMMEQSVEQVRDFYLDLLKHHPDGAFIGVYQGKPTFLLERYQAIHDPVGQCYPAQNSDYGMHILVAPADKPVSGFTWAVFQTIVAFMFSDERVARIVVEPDVRNEKIHRLNKRAGFVYQHQIELANKTAWLAFCDREQHAAALRHDAQFHSVSRQETHA</sequence>
<evidence type="ECO:0000313" key="4">
    <source>
        <dbReference type="Proteomes" id="UP000029986"/>
    </source>
</evidence>
<dbReference type="Proteomes" id="UP000029986">
    <property type="component" value="Chromosome"/>
</dbReference>
<feature type="domain" description="Acyltransferase MbtK/IucB-like conserved" evidence="2">
    <location>
        <begin position="18"/>
        <end position="67"/>
    </location>
</feature>
<dbReference type="InterPro" id="IPR019432">
    <property type="entry name" value="Acyltransferase_MbtK/IucB-like"/>
</dbReference>
<dbReference type="SUPFAM" id="SSF55729">
    <property type="entry name" value="Acyl-CoA N-acyltransferases (Nat)"/>
    <property type="match status" value="1"/>
</dbReference>
<dbReference type="PANTHER" id="PTHR31438">
    <property type="entry name" value="LYSINE N-ACYLTRANSFERASE C17G9.06C-RELATED"/>
    <property type="match status" value="1"/>
</dbReference>
<dbReference type="EMBL" id="CP009706">
    <property type="protein sequence ID" value="AIU71648.1"/>
    <property type="molecule type" value="Genomic_DNA"/>
</dbReference>
<evidence type="ECO:0000259" key="2">
    <source>
        <dbReference type="SMART" id="SM01006"/>
    </source>
</evidence>